<name>A8F6I0_PSELT</name>
<dbReference type="HOGENOM" id="CLU_828643_0_0_0"/>
<gene>
    <name evidence="3" type="ordered locus">Tlet_1202</name>
</gene>
<dbReference type="KEGG" id="tle:Tlet_1202"/>
<keyword evidence="4" id="KW-1185">Reference proteome</keyword>
<dbReference type="EMBL" id="CP000812">
    <property type="protein sequence ID" value="ABV33764.1"/>
    <property type="molecule type" value="Genomic_DNA"/>
</dbReference>
<dbReference type="eggNOG" id="COG1367">
    <property type="taxonomic scope" value="Bacteria"/>
</dbReference>
<protein>
    <submittedName>
        <fullName evidence="3">CRISPR-associated RAMP protein, Cmr1 family</fullName>
    </submittedName>
</protein>
<organism evidence="3 4">
    <name type="scientific">Pseudothermotoga lettingae (strain ATCC BAA-301 / DSM 14385 / NBRC 107922 / TMO)</name>
    <name type="common">Thermotoga lettingae</name>
    <dbReference type="NCBI Taxonomy" id="416591"/>
    <lineage>
        <taxon>Bacteria</taxon>
        <taxon>Thermotogati</taxon>
        <taxon>Thermotogota</taxon>
        <taxon>Thermotogae</taxon>
        <taxon>Thermotogales</taxon>
        <taxon>Thermotogaceae</taxon>
        <taxon>Pseudothermotoga</taxon>
    </lineage>
</organism>
<evidence type="ECO:0000313" key="3">
    <source>
        <dbReference type="EMBL" id="ABV33764.1"/>
    </source>
</evidence>
<dbReference type="NCBIfam" id="TIGR01894">
    <property type="entry name" value="cas_TM1795_cmr1"/>
    <property type="match status" value="1"/>
</dbReference>
<dbReference type="AlphaFoldDB" id="A8F6I0"/>
<feature type="domain" description="CRISPR type III-associated protein" evidence="2">
    <location>
        <begin position="7"/>
        <end position="157"/>
    </location>
</feature>
<reference evidence="3 4" key="1">
    <citation type="submission" date="2007-08" db="EMBL/GenBank/DDBJ databases">
        <title>Complete sequence of Thermotoga lettingae TMO.</title>
        <authorList>
            <consortium name="US DOE Joint Genome Institute"/>
            <person name="Copeland A."/>
            <person name="Lucas S."/>
            <person name="Lapidus A."/>
            <person name="Barry K."/>
            <person name="Glavina del Rio T."/>
            <person name="Dalin E."/>
            <person name="Tice H."/>
            <person name="Pitluck S."/>
            <person name="Foster B."/>
            <person name="Bruce D."/>
            <person name="Schmutz J."/>
            <person name="Larimer F."/>
            <person name="Land M."/>
            <person name="Hauser L."/>
            <person name="Kyrpides N."/>
            <person name="Mikhailova N."/>
            <person name="Nelson K."/>
            <person name="Gogarten J.P."/>
            <person name="Noll K."/>
            <person name="Richardson P."/>
        </authorList>
    </citation>
    <scope>NUCLEOTIDE SEQUENCE [LARGE SCALE GENOMIC DNA]</scope>
    <source>
        <strain evidence="4">ATCC BAA-301 / DSM 14385 / NBRC 107922 / TMO</strain>
    </source>
</reference>
<dbReference type="Pfam" id="PF03787">
    <property type="entry name" value="RAMPs"/>
    <property type="match status" value="1"/>
</dbReference>
<keyword evidence="1" id="KW-0051">Antiviral defense</keyword>
<evidence type="ECO:0000256" key="1">
    <source>
        <dbReference type="ARBA" id="ARBA00023118"/>
    </source>
</evidence>
<evidence type="ECO:0000259" key="2">
    <source>
        <dbReference type="Pfam" id="PF03787"/>
    </source>
</evidence>
<dbReference type="GO" id="GO:0051607">
    <property type="term" value="P:defense response to virus"/>
    <property type="evidence" value="ECO:0007669"/>
    <property type="project" value="UniProtKB-KW"/>
</dbReference>
<dbReference type="RefSeq" id="WP_012003245.1">
    <property type="nucleotide sequence ID" value="NC_009828.1"/>
</dbReference>
<dbReference type="InterPro" id="IPR007522">
    <property type="entry name" value="CRISPR-assoc_prot_TM1795"/>
</dbReference>
<dbReference type="Proteomes" id="UP000002016">
    <property type="component" value="Chromosome"/>
</dbReference>
<reference evidence="3 4" key="2">
    <citation type="journal article" date="2009" name="Proc. Natl. Acad. Sci. U.S.A.">
        <title>On the chimeric nature, thermophilic origin, and phylogenetic placement of the Thermotogales.</title>
        <authorList>
            <person name="Zhaxybayeva O."/>
            <person name="Swithers K.S."/>
            <person name="Lapierre P."/>
            <person name="Fournier G.P."/>
            <person name="Bickhart D.M."/>
            <person name="DeBoy R.T."/>
            <person name="Nelson K.E."/>
            <person name="Nesbo C.L."/>
            <person name="Doolittle W.F."/>
            <person name="Gogarten J.P."/>
            <person name="Noll K.M."/>
        </authorList>
    </citation>
    <scope>NUCLEOTIDE SEQUENCE [LARGE SCALE GENOMIC DNA]</scope>
    <source>
        <strain evidence="4">ATCC BAA-301 / DSM 14385 / NBRC 107922 / TMO</strain>
    </source>
</reference>
<sequence>MDEYTIKIKALTPIWTGNANRKCETLRETGIIGSLRWWYEALIRGLGGYACDPTIDGRCSLDQKRFKEALKNGKSQQKALSEQICPACQLFGCTGWARKFVLHILDKDGKVKVGCAKENEELIFKFISLKGISTEEWSLLNLTLHFIAEYGAIGGKTVFKPSDENGREDKHHHSDFGLIEIIESKLSILPKEDLENYVKSSLQYHMNRESPKWVSIKNFWCVKGKYLARQDSNNSTFNKVLGRKEPKNQARGLSNSNDTISKWLAGSQRESKKIFSFKTFPRTFGFINPDIQIDFDTIKARLKEAWKEENGWKFLKGEEALDLLYEKYWRGQSGA</sequence>
<evidence type="ECO:0000313" key="4">
    <source>
        <dbReference type="Proteomes" id="UP000002016"/>
    </source>
</evidence>
<dbReference type="InterPro" id="IPR005537">
    <property type="entry name" value="RAMP_III_fam"/>
</dbReference>
<proteinExistence type="predicted"/>
<dbReference type="OrthoDB" id="48049at2"/>
<accession>A8F6I0</accession>
<dbReference type="STRING" id="416591.Tlet_1202"/>